<feature type="region of interest" description="Disordered" evidence="1">
    <location>
        <begin position="1"/>
        <end position="94"/>
    </location>
</feature>
<evidence type="ECO:0000259" key="4">
    <source>
        <dbReference type="Pfam" id="PF25550"/>
    </source>
</evidence>
<dbReference type="Proteomes" id="UP001302321">
    <property type="component" value="Unassembled WGS sequence"/>
</dbReference>
<evidence type="ECO:0000313" key="5">
    <source>
        <dbReference type="EMBL" id="KAK4180475.1"/>
    </source>
</evidence>
<organism evidence="5 6">
    <name type="scientific">Triangularia setosa</name>
    <dbReference type="NCBI Taxonomy" id="2587417"/>
    <lineage>
        <taxon>Eukaryota</taxon>
        <taxon>Fungi</taxon>
        <taxon>Dikarya</taxon>
        <taxon>Ascomycota</taxon>
        <taxon>Pezizomycotina</taxon>
        <taxon>Sordariomycetes</taxon>
        <taxon>Sordariomycetidae</taxon>
        <taxon>Sordariales</taxon>
        <taxon>Podosporaceae</taxon>
        <taxon>Triangularia</taxon>
    </lineage>
</organism>
<keyword evidence="2" id="KW-1133">Transmembrane helix</keyword>
<feature type="transmembrane region" description="Helical" evidence="2">
    <location>
        <begin position="753"/>
        <end position="774"/>
    </location>
</feature>
<dbReference type="PANTHER" id="PTHR35408:SF3">
    <property type="entry name" value="GLYCOSYLTRANSFERASE 2-LIKE DOMAIN-CONTAINING PROTEIN"/>
    <property type="match status" value="1"/>
</dbReference>
<name>A0AAN7ABY0_9PEZI</name>
<dbReference type="InterPro" id="IPR029044">
    <property type="entry name" value="Nucleotide-diphossugar_trans"/>
</dbReference>
<dbReference type="Pfam" id="PF13632">
    <property type="entry name" value="Glyco_trans_2_3"/>
    <property type="match status" value="1"/>
</dbReference>
<dbReference type="InterPro" id="IPR001173">
    <property type="entry name" value="Glyco_trans_2-like"/>
</dbReference>
<feature type="domain" description="DUF7928" evidence="4">
    <location>
        <begin position="101"/>
        <end position="255"/>
    </location>
</feature>
<feature type="transmembrane region" description="Helical" evidence="2">
    <location>
        <begin position="284"/>
        <end position="304"/>
    </location>
</feature>
<protein>
    <submittedName>
        <fullName evidence="5">Glycosyltransferase</fullName>
    </submittedName>
</protein>
<evidence type="ECO:0000256" key="2">
    <source>
        <dbReference type="SAM" id="Phobius"/>
    </source>
</evidence>
<feature type="compositionally biased region" description="Polar residues" evidence="1">
    <location>
        <begin position="76"/>
        <end position="94"/>
    </location>
</feature>
<keyword evidence="2" id="KW-0812">Transmembrane</keyword>
<feature type="transmembrane region" description="Helical" evidence="2">
    <location>
        <begin position="324"/>
        <end position="349"/>
    </location>
</feature>
<feature type="transmembrane region" description="Helical" evidence="2">
    <location>
        <begin position="848"/>
        <end position="871"/>
    </location>
</feature>
<dbReference type="PANTHER" id="PTHR35408">
    <property type="entry name" value="CHROMOSOME 15, WHOLE GENOME SHOTGUN SEQUENCE"/>
    <property type="match status" value="1"/>
</dbReference>
<dbReference type="Pfam" id="PF25550">
    <property type="entry name" value="DUF7928"/>
    <property type="match status" value="1"/>
</dbReference>
<dbReference type="Gene3D" id="3.90.550.10">
    <property type="entry name" value="Spore Coat Polysaccharide Biosynthesis Protein SpsA, Chain A"/>
    <property type="match status" value="1"/>
</dbReference>
<feature type="compositionally biased region" description="Low complexity" evidence="1">
    <location>
        <begin position="19"/>
        <end position="28"/>
    </location>
</feature>
<reference evidence="5" key="1">
    <citation type="journal article" date="2023" name="Mol. Phylogenet. Evol.">
        <title>Genome-scale phylogeny and comparative genomics of the fungal order Sordariales.</title>
        <authorList>
            <person name="Hensen N."/>
            <person name="Bonometti L."/>
            <person name="Westerberg I."/>
            <person name="Brannstrom I.O."/>
            <person name="Guillou S."/>
            <person name="Cros-Aarteil S."/>
            <person name="Calhoun S."/>
            <person name="Haridas S."/>
            <person name="Kuo A."/>
            <person name="Mondo S."/>
            <person name="Pangilinan J."/>
            <person name="Riley R."/>
            <person name="LaButti K."/>
            <person name="Andreopoulos B."/>
            <person name="Lipzen A."/>
            <person name="Chen C."/>
            <person name="Yan M."/>
            <person name="Daum C."/>
            <person name="Ng V."/>
            <person name="Clum A."/>
            <person name="Steindorff A."/>
            <person name="Ohm R.A."/>
            <person name="Martin F."/>
            <person name="Silar P."/>
            <person name="Natvig D.O."/>
            <person name="Lalanne C."/>
            <person name="Gautier V."/>
            <person name="Ament-Velasquez S.L."/>
            <person name="Kruys A."/>
            <person name="Hutchinson M.I."/>
            <person name="Powell A.J."/>
            <person name="Barry K."/>
            <person name="Miller A.N."/>
            <person name="Grigoriev I.V."/>
            <person name="Debuchy R."/>
            <person name="Gladieux P."/>
            <person name="Hiltunen Thoren M."/>
            <person name="Johannesson H."/>
        </authorList>
    </citation>
    <scope>NUCLEOTIDE SEQUENCE</scope>
    <source>
        <strain evidence="5">CBS 892.96</strain>
    </source>
</reference>
<feature type="transmembrane region" description="Helical" evidence="2">
    <location>
        <begin position="878"/>
        <end position="898"/>
    </location>
</feature>
<sequence>MGLGSYFKAEKPGKPEETQQQQQSQQLQPPQPRRGSRQQQQQQQHGHQQGQSSMSEKPPSERSGHNDHELQLPTPRGSSRPQSISGRSMKSTGSSMFLDDIKHEVMVNYLYQQQCSHLWVSDGSGEIEGVLLRKSRGQYMACPPSLGNSPFAMACAALNVQCAMTVNSRVIKTFLAWSPDAVDVPLMNGLRVQILPTIDDLPRARKHQFAAFVASEGLLIVWDDEALHLVERARGIEKELMDLVWKAGAEEDEEEKGGLPIATEAEVDEESGELKPEKRPVHLLNTYLVSFTLVLVTVSLGAAWRQLAIEVSVDNNFTRLALVALAPVQIFFTLFFAQVIVGCLAQIFGPIRQLTINSKFYSARPPPRLQAAILPHVTVQCPVYKEGLNGVIAPTVKSIKQAMSTYELQGGSANMFINDDGLQLISEEDRRARIEFYADHSIGWVARPKHGENGFTRKGKFKKASNMNFALMISCKVEEKLEQIQRTPDWSQHDEAMAYERALKEVLEADGRAWADGNIRVGDYILLIDSDTRVPADCLLDAVSEMELSPDVGIMQFSSGVMQVVHTYFENGITFFTNLIYSAIRYTVSNGDVAPFVGHNAILRWSAIQQVSYEDEDGYEKFWSESHVSEDFDMSLRLQCSGYIIRLAAWAGEGFKEGVSLTVYDELARWEKYAYGCNELLFHPIRMWLWKGPFTPLFRRFLFSNIRFTSKITVVSYIGTYYAIGAAWVMTSVNYFLMGWFNGYLDKYYVDSWQVWFSIIIVFNGLGNIALAVMRYRVGERNILYAIFENFKWTFLLAIFLGGLSLHVSQALLAHMFEIDMTWGATSKEAEFSNFFIEVPKVLKKFKFSMLFASLFIAGMVILAVAPFIPYSWHITDFVAILPMATVAASHLLLPLALNPALMTFSW</sequence>
<evidence type="ECO:0000313" key="6">
    <source>
        <dbReference type="Proteomes" id="UP001302321"/>
    </source>
</evidence>
<dbReference type="InterPro" id="IPR057688">
    <property type="entry name" value="DUF7928"/>
</dbReference>
<feature type="compositionally biased region" description="Basic and acidic residues" evidence="1">
    <location>
        <begin position="58"/>
        <end position="70"/>
    </location>
</feature>
<dbReference type="EMBL" id="MU866098">
    <property type="protein sequence ID" value="KAK4180475.1"/>
    <property type="molecule type" value="Genomic_DNA"/>
</dbReference>
<accession>A0AAN7ABY0</accession>
<reference evidence="5" key="2">
    <citation type="submission" date="2023-05" db="EMBL/GenBank/DDBJ databases">
        <authorList>
            <consortium name="Lawrence Berkeley National Laboratory"/>
            <person name="Steindorff A."/>
            <person name="Hensen N."/>
            <person name="Bonometti L."/>
            <person name="Westerberg I."/>
            <person name="Brannstrom I.O."/>
            <person name="Guillou S."/>
            <person name="Cros-Aarteil S."/>
            <person name="Calhoun S."/>
            <person name="Haridas S."/>
            <person name="Kuo A."/>
            <person name="Mondo S."/>
            <person name="Pangilinan J."/>
            <person name="Riley R."/>
            <person name="Labutti K."/>
            <person name="Andreopoulos B."/>
            <person name="Lipzen A."/>
            <person name="Chen C."/>
            <person name="Yanf M."/>
            <person name="Daum C."/>
            <person name="Ng V."/>
            <person name="Clum A."/>
            <person name="Ohm R."/>
            <person name="Martin F."/>
            <person name="Silar P."/>
            <person name="Natvig D."/>
            <person name="Lalanne C."/>
            <person name="Gautier V."/>
            <person name="Ament-Velasquez S.L."/>
            <person name="Kruys A."/>
            <person name="Hutchinson M.I."/>
            <person name="Powell A.J."/>
            <person name="Barry K."/>
            <person name="Miller A.N."/>
            <person name="Grigoriev I.V."/>
            <person name="Debuchy R."/>
            <person name="Gladieux P."/>
            <person name="Thoren M.H."/>
            <person name="Johannesson H."/>
        </authorList>
    </citation>
    <scope>NUCLEOTIDE SEQUENCE</scope>
    <source>
        <strain evidence="5">CBS 892.96</strain>
    </source>
</reference>
<feature type="compositionally biased region" description="Low complexity" evidence="1">
    <location>
        <begin position="37"/>
        <end position="52"/>
    </location>
</feature>
<keyword evidence="2" id="KW-0472">Membrane</keyword>
<proteinExistence type="predicted"/>
<gene>
    <name evidence="5" type="ORF">QBC36DRAFT_26659</name>
</gene>
<feature type="compositionally biased region" description="Basic and acidic residues" evidence="1">
    <location>
        <begin position="8"/>
        <end position="17"/>
    </location>
</feature>
<feature type="transmembrane region" description="Helical" evidence="2">
    <location>
        <begin position="714"/>
        <end position="741"/>
    </location>
</feature>
<evidence type="ECO:0000256" key="1">
    <source>
        <dbReference type="SAM" id="MobiDB-lite"/>
    </source>
</evidence>
<evidence type="ECO:0000259" key="3">
    <source>
        <dbReference type="Pfam" id="PF13632"/>
    </source>
</evidence>
<keyword evidence="6" id="KW-1185">Reference proteome</keyword>
<feature type="transmembrane region" description="Helical" evidence="2">
    <location>
        <begin position="795"/>
        <end position="817"/>
    </location>
</feature>
<dbReference type="SUPFAM" id="SSF53448">
    <property type="entry name" value="Nucleotide-diphospho-sugar transferases"/>
    <property type="match status" value="1"/>
</dbReference>
<comment type="caution">
    <text evidence="5">The sequence shown here is derived from an EMBL/GenBank/DDBJ whole genome shotgun (WGS) entry which is preliminary data.</text>
</comment>
<feature type="domain" description="Glycosyltransferase 2-like" evidence="3">
    <location>
        <begin position="524"/>
        <end position="731"/>
    </location>
</feature>
<dbReference type="AlphaFoldDB" id="A0AAN7ABY0"/>